<reference evidence="4 5" key="2">
    <citation type="journal article" date="2017" name="Antonie Van Leeuwenhoek">
        <title>Rhizobium rhizosphaerae sp. nov., a novel species isolated from rice rhizosphere.</title>
        <authorList>
            <person name="Zhao J.J."/>
            <person name="Zhang J."/>
            <person name="Zhang R.J."/>
            <person name="Zhang C.W."/>
            <person name="Yin H.Q."/>
            <person name="Zhang X.X."/>
        </authorList>
    </citation>
    <scope>NUCLEOTIDE SEQUENCE [LARGE SCALE GENOMIC DNA]</scope>
    <source>
        <strain evidence="4 5">ACAM 611</strain>
    </source>
</reference>
<feature type="transmembrane region" description="Helical" evidence="1">
    <location>
        <begin position="577"/>
        <end position="598"/>
    </location>
</feature>
<dbReference type="OrthoDB" id="9777219at2"/>
<feature type="domain" description="ABC-type uncharacterised transport system" evidence="2">
    <location>
        <begin position="201"/>
        <end position="470"/>
    </location>
</feature>
<reference evidence="4 5" key="1">
    <citation type="journal article" date="2012" name="J. Bacteriol.">
        <title>Genome sequence of proteorhodopsin-containing sea ice bacterium Glaciecola punicea ACAM 611T.</title>
        <authorList>
            <person name="Qin Q.-L."/>
            <person name="Xie B.-B."/>
            <person name="Shu Y.-L."/>
            <person name="Rong J.-C."/>
            <person name="Zhao D.-L."/>
            <person name="Zhang X.-Y."/>
            <person name="Chen X.-L."/>
            <person name="Zhou B.-C."/>
            <person name="Zhanga Y.-Z."/>
        </authorList>
    </citation>
    <scope>NUCLEOTIDE SEQUENCE [LARGE SCALE GENOMIC DNA]</scope>
    <source>
        <strain evidence="4 5">ACAM 611</strain>
    </source>
</reference>
<feature type="transmembrane region" description="Helical" evidence="1">
    <location>
        <begin position="5"/>
        <end position="25"/>
    </location>
</feature>
<dbReference type="AlphaFoldDB" id="H5T7Z3"/>
<dbReference type="InterPro" id="IPR019196">
    <property type="entry name" value="ABC_transp_unknown"/>
</dbReference>
<proteinExistence type="predicted"/>
<keyword evidence="5" id="KW-1185">Reference proteome</keyword>
<protein>
    <submittedName>
        <fullName evidence="4">Uncharacterized protein</fullName>
    </submittedName>
</protein>
<keyword evidence="1" id="KW-0812">Transmembrane</keyword>
<sequence length="610" mass="66841">MLKTIFFNIIIFGLLGALFLGAMVFNNMYANSVGIDLTERKIYSLSKGSQKIAADTKAPITLQLFFSESNSTGMTALRDYKARVQSLLQEYVKLGKGNIHLEIIDPEPFSEAQDSAAAFGLTAASTGSFQNTIYFGLAGTNNLGDTMVIGFFDPSKEAFLEYDISTLLYSLNEPEIAKLTIVTDLEIAGGENPLNGKTTAAFVLYQQLEKMFDITLISSSTKSLPSNTDVLLLWHSQNINEALLFSIDQFLMRQGRALALVDAHYESDLMAQMGSVGVNSSFLPLLASYGIKFDNENVVLDALTGLEVRNPAGGLIRHLGFLGLTREQINPNDITTTDLDSINGASFGTLSLGSNSLLSQTVLLSSSAANDLMPAQRYMATRNPAVFAEKFTKGDEAFILAARYSGSAVSHFADAQAPDGENIIRRTNSLNLVVIADADIAADRFWVQSSNFFGQMVSTPFANNGDFIINTLENLSGSDGLIGIRSRATFDRPFTRVQVIRLIAEENFRAQEKRLQKQLEQTEKALAQLQIPDNNVALSAEQEATINGFTEQRMAIRKSLREVQFQLQRDIEALGDILKLINIVLAPVVLVLLLLLIAKICRKRAPKTSF</sequence>
<evidence type="ECO:0000259" key="2">
    <source>
        <dbReference type="Pfam" id="PF09822"/>
    </source>
</evidence>
<keyword evidence="1" id="KW-0472">Membrane</keyword>
<dbReference type="RefSeq" id="WP_006002644.1">
    <property type="nucleotide sequence ID" value="NZ_BAET01000004.1"/>
</dbReference>
<evidence type="ECO:0000256" key="1">
    <source>
        <dbReference type="SAM" id="Phobius"/>
    </source>
</evidence>
<organism evidence="4 5">
    <name type="scientific">Glaciecola punicea ACAM 611</name>
    <dbReference type="NCBI Taxonomy" id="1121923"/>
    <lineage>
        <taxon>Bacteria</taxon>
        <taxon>Pseudomonadati</taxon>
        <taxon>Pseudomonadota</taxon>
        <taxon>Gammaproteobacteria</taxon>
        <taxon>Alteromonadales</taxon>
        <taxon>Alteromonadaceae</taxon>
        <taxon>Glaciecola</taxon>
    </lineage>
</organism>
<dbReference type="EMBL" id="BAET01000004">
    <property type="protein sequence ID" value="GAB54420.1"/>
    <property type="molecule type" value="Genomic_DNA"/>
</dbReference>
<dbReference type="Pfam" id="PF09822">
    <property type="entry name" value="ABC_transp_aux"/>
    <property type="match status" value="1"/>
</dbReference>
<accession>H5T7Z3</accession>
<dbReference type="STRING" id="56804.BAE46_10405"/>
<dbReference type="Proteomes" id="UP000053586">
    <property type="component" value="Unassembled WGS sequence"/>
</dbReference>
<gene>
    <name evidence="4" type="ORF">GPUN_0267</name>
</gene>
<keyword evidence="1" id="KW-1133">Transmembrane helix</keyword>
<dbReference type="Pfam" id="PF23357">
    <property type="entry name" value="DUF7088"/>
    <property type="match status" value="1"/>
</dbReference>
<dbReference type="InterPro" id="IPR055396">
    <property type="entry name" value="DUF7088"/>
</dbReference>
<dbReference type="eggNOG" id="COG3225">
    <property type="taxonomic scope" value="Bacteria"/>
</dbReference>
<feature type="domain" description="DUF7088" evidence="3">
    <location>
        <begin position="39"/>
        <end position="139"/>
    </location>
</feature>
<evidence type="ECO:0000313" key="4">
    <source>
        <dbReference type="EMBL" id="GAB54420.1"/>
    </source>
</evidence>
<comment type="caution">
    <text evidence="4">The sequence shown here is derived from an EMBL/GenBank/DDBJ whole genome shotgun (WGS) entry which is preliminary data.</text>
</comment>
<evidence type="ECO:0000313" key="5">
    <source>
        <dbReference type="Proteomes" id="UP000053586"/>
    </source>
</evidence>
<evidence type="ECO:0000259" key="3">
    <source>
        <dbReference type="Pfam" id="PF23357"/>
    </source>
</evidence>
<name>H5T7Z3_9ALTE</name>